<proteinExistence type="predicted"/>
<reference evidence="2 3" key="1">
    <citation type="submission" date="2009-11" db="EMBL/GenBank/DDBJ databases">
        <title>Annotation of Allomyces macrogynus ATCC 38327.</title>
        <authorList>
            <consortium name="The Broad Institute Genome Sequencing Platform"/>
            <person name="Russ C."/>
            <person name="Cuomo C."/>
            <person name="Burger G."/>
            <person name="Gray M.W."/>
            <person name="Holland P.W.H."/>
            <person name="King N."/>
            <person name="Lang F.B.F."/>
            <person name="Roger A.J."/>
            <person name="Ruiz-Trillo I."/>
            <person name="Young S.K."/>
            <person name="Zeng Q."/>
            <person name="Gargeya S."/>
            <person name="Fitzgerald M."/>
            <person name="Haas B."/>
            <person name="Abouelleil A."/>
            <person name="Alvarado L."/>
            <person name="Arachchi H.M."/>
            <person name="Berlin A."/>
            <person name="Chapman S.B."/>
            <person name="Gearin G."/>
            <person name="Goldberg J."/>
            <person name="Griggs A."/>
            <person name="Gujja S."/>
            <person name="Hansen M."/>
            <person name="Heiman D."/>
            <person name="Howarth C."/>
            <person name="Larimer J."/>
            <person name="Lui A."/>
            <person name="MacDonald P.J.P."/>
            <person name="McCowen C."/>
            <person name="Montmayeur A."/>
            <person name="Murphy C."/>
            <person name="Neiman D."/>
            <person name="Pearson M."/>
            <person name="Priest M."/>
            <person name="Roberts A."/>
            <person name="Saif S."/>
            <person name="Shea T."/>
            <person name="Sisk P."/>
            <person name="Stolte C."/>
            <person name="Sykes S."/>
            <person name="Wortman J."/>
            <person name="Nusbaum C."/>
            <person name="Birren B."/>
        </authorList>
    </citation>
    <scope>NUCLEOTIDE SEQUENCE [LARGE SCALE GENOMIC DNA]</scope>
    <source>
        <strain evidence="2 3">ATCC 38327</strain>
    </source>
</reference>
<evidence type="ECO:0000256" key="1">
    <source>
        <dbReference type="SAM" id="MobiDB-lite"/>
    </source>
</evidence>
<feature type="region of interest" description="Disordered" evidence="1">
    <location>
        <begin position="100"/>
        <end position="125"/>
    </location>
</feature>
<dbReference type="AlphaFoldDB" id="A0A0L0SMG5"/>
<organism evidence="2 3">
    <name type="scientific">Allomyces macrogynus (strain ATCC 38327)</name>
    <name type="common">Allomyces javanicus var. macrogynus</name>
    <dbReference type="NCBI Taxonomy" id="578462"/>
    <lineage>
        <taxon>Eukaryota</taxon>
        <taxon>Fungi</taxon>
        <taxon>Fungi incertae sedis</taxon>
        <taxon>Blastocladiomycota</taxon>
        <taxon>Blastocladiomycetes</taxon>
        <taxon>Blastocladiales</taxon>
        <taxon>Blastocladiaceae</taxon>
        <taxon>Allomyces</taxon>
    </lineage>
</organism>
<dbReference type="VEuPathDB" id="FungiDB:AMAG_19032"/>
<protein>
    <submittedName>
        <fullName evidence="2">Uncharacterized protein</fullName>
    </submittedName>
</protein>
<gene>
    <name evidence="2" type="ORF">AMAG_19032</name>
</gene>
<dbReference type="Proteomes" id="UP000054350">
    <property type="component" value="Unassembled WGS sequence"/>
</dbReference>
<name>A0A0L0SMG5_ALLM3</name>
<evidence type="ECO:0000313" key="3">
    <source>
        <dbReference type="Proteomes" id="UP000054350"/>
    </source>
</evidence>
<sequence>MEKKRRNEEYIVPAFEQPDHPLNVHHDPGRQLDLPQVNTNKHIGCARCGVSHDLTLHACLAASRATSYRRVHRGARHGPAPRRTHRHVWHDPCARARCRGRVRSDGPPAAIAQRSAGPPDPARDDHVCRLDGDCFYDPT</sequence>
<dbReference type="EMBL" id="GG745342">
    <property type="protein sequence ID" value="KNE63668.1"/>
    <property type="molecule type" value="Genomic_DNA"/>
</dbReference>
<keyword evidence="3" id="KW-1185">Reference proteome</keyword>
<accession>A0A0L0SMG5</accession>
<evidence type="ECO:0000313" key="2">
    <source>
        <dbReference type="EMBL" id="KNE63668.1"/>
    </source>
</evidence>
<reference evidence="3" key="2">
    <citation type="submission" date="2009-11" db="EMBL/GenBank/DDBJ databases">
        <title>The Genome Sequence of Allomyces macrogynus strain ATCC 38327.</title>
        <authorList>
            <consortium name="The Broad Institute Genome Sequencing Platform"/>
            <person name="Russ C."/>
            <person name="Cuomo C."/>
            <person name="Shea T."/>
            <person name="Young S.K."/>
            <person name="Zeng Q."/>
            <person name="Koehrsen M."/>
            <person name="Haas B."/>
            <person name="Borodovsky M."/>
            <person name="Guigo R."/>
            <person name="Alvarado L."/>
            <person name="Berlin A."/>
            <person name="Borenstein D."/>
            <person name="Chen Z."/>
            <person name="Engels R."/>
            <person name="Freedman E."/>
            <person name="Gellesch M."/>
            <person name="Goldberg J."/>
            <person name="Griggs A."/>
            <person name="Gujja S."/>
            <person name="Heiman D."/>
            <person name="Hepburn T."/>
            <person name="Howarth C."/>
            <person name="Jen D."/>
            <person name="Larson L."/>
            <person name="Lewis B."/>
            <person name="Mehta T."/>
            <person name="Park D."/>
            <person name="Pearson M."/>
            <person name="Roberts A."/>
            <person name="Saif S."/>
            <person name="Shenoy N."/>
            <person name="Sisk P."/>
            <person name="Stolte C."/>
            <person name="Sykes S."/>
            <person name="Walk T."/>
            <person name="White J."/>
            <person name="Yandava C."/>
            <person name="Burger G."/>
            <person name="Gray M.W."/>
            <person name="Holland P.W.H."/>
            <person name="King N."/>
            <person name="Lang F.B.F."/>
            <person name="Roger A.J."/>
            <person name="Ruiz-Trillo I."/>
            <person name="Lander E."/>
            <person name="Nusbaum C."/>
        </authorList>
    </citation>
    <scope>NUCLEOTIDE SEQUENCE [LARGE SCALE GENOMIC DNA]</scope>
    <source>
        <strain evidence="3">ATCC 38327</strain>
    </source>
</reference>